<dbReference type="EMBL" id="CH408031">
    <property type="protein sequence ID" value="EAQ88765.1"/>
    <property type="molecule type" value="Genomic_DNA"/>
</dbReference>
<evidence type="ECO:0000256" key="10">
    <source>
        <dbReference type="ARBA" id="ARBA00022786"/>
    </source>
</evidence>
<evidence type="ECO:0000256" key="12">
    <source>
        <dbReference type="ARBA" id="ARBA00023187"/>
    </source>
</evidence>
<evidence type="ECO:0000313" key="18">
    <source>
        <dbReference type="EMBL" id="EAQ88765.1"/>
    </source>
</evidence>
<proteinExistence type="inferred from homology"/>
<dbReference type="RefSeq" id="XP_001221479.1">
    <property type="nucleotide sequence ID" value="XM_001221478.1"/>
</dbReference>
<protein>
    <recommendedName>
        <fullName evidence="16">Pre-mRNA-processing factor 19</fullName>
        <ecNumber evidence="16">2.3.2.27</ecNumber>
    </recommendedName>
</protein>
<sequence length="807" mass="86599">MADLKLDFVTLDVFTDTRYLGNPLAVVFVPAALQDRLDQTTKQRIAREFNLSETVFLHTLPNEPNPATTRQIDIFTPKKELPFAGHPTIGSSYLVLQHLGWGHIDTLQTKAGPIRIEALAGGAGNGRIRAAIPHAVRIHQNTLDSLIQAPSTASATVKAVEKGLSPHADIRAAELSAPVVSIVRGMSFVLVRLESLEQLGRAPPVADIDFGGIDLLDEGEWRESHTSRYYYVLGDKEGSVGEDGRTSIRTRLLRMGYEDPATGSAACTLASYLALKSGVVDKEASFAITQGVEMGRRSDIAVDVSVQNLDPSGEIGVKEVHLGGTAVVVMNGSLISGEVPEEPVVSRKTGTVFEKRLILKYIEENGKEPGTDEELDPEDLLAVKTSRVVRPRPPNFTSLPSLLKAFQDEWDALVLETYNTREQLSRTREELATALYQHDAAVRVIARLTRERDAAREALSNVTVAQAATGPANGDAMAVDNESLPEHLVEHVNELQQQLTKGRKKRPVPKGWANSDDVAGLQQVAYTDLTVSQASSLDTESEYAAIGGLDGKLDIYSIQGNTVERTLEIGEPVTATAWTGSKVILATAKGSVKVFDNGSETASFQAHAGPATGLSVHPGGRIFASVGVDKSFVFYDLESLAQVSRCYTDASLTACAFHPDGKLFGAGTQSGDIKVFQSDTGEQAESFNLGTPVQTVVFSENGFWFAAAGKGQSTTTIFDLRKSGPAAQVKELQTGDAQDLAWDYTGQYLATAGSTGVTVQMYSKGSKSWSEPLRTSTPATALRWGAEAKSLVTVSKEGVVSVLGAKE</sequence>
<dbReference type="GO" id="GO:0003755">
    <property type="term" value="F:peptidyl-prolyl cis-trans isomerase activity"/>
    <property type="evidence" value="ECO:0007669"/>
    <property type="project" value="UniProtKB-KW"/>
</dbReference>
<dbReference type="VEuPathDB" id="FungiDB:CHGG_05384"/>
<dbReference type="GO" id="GO:0071006">
    <property type="term" value="C:U2-type catalytic step 1 spliceosome"/>
    <property type="evidence" value="ECO:0007669"/>
    <property type="project" value="TreeGrafter"/>
</dbReference>
<keyword evidence="10 16" id="KW-0833">Ubl conjugation pathway</keyword>
<accession>Q2H7I1</accession>
<dbReference type="NCBIfam" id="TIGR00654">
    <property type="entry name" value="PhzF_family"/>
    <property type="match status" value="1"/>
</dbReference>
<evidence type="ECO:0000256" key="8">
    <source>
        <dbReference type="ARBA" id="ARBA00022737"/>
    </source>
</evidence>
<keyword evidence="11" id="KW-0697">Rotamase</keyword>
<dbReference type="InterPro" id="IPR013915">
    <property type="entry name" value="Prp19_cc"/>
</dbReference>
<feature type="domain" description="U-box" evidence="17">
    <location>
        <begin position="329"/>
        <end position="396"/>
    </location>
</feature>
<dbReference type="CDD" id="cd16656">
    <property type="entry name" value="RING-Ubox_PRP19"/>
    <property type="match status" value="1"/>
</dbReference>
<keyword evidence="7 16" id="KW-0747">Spliceosome</keyword>
<keyword evidence="13 16" id="KW-0234">DNA repair</keyword>
<keyword evidence="4 15" id="KW-0853">WD repeat</keyword>
<dbReference type="SUPFAM" id="SSF50978">
    <property type="entry name" value="WD40 repeat-like"/>
    <property type="match status" value="1"/>
</dbReference>
<evidence type="ECO:0000313" key="19">
    <source>
        <dbReference type="Proteomes" id="UP000001056"/>
    </source>
</evidence>
<dbReference type="Proteomes" id="UP000001056">
    <property type="component" value="Unassembled WGS sequence"/>
</dbReference>
<dbReference type="Gene3D" id="3.10.310.10">
    <property type="entry name" value="Diaminopimelate Epimerase, Chain A, domain 1"/>
    <property type="match status" value="2"/>
</dbReference>
<reference evidence="19" key="1">
    <citation type="journal article" date="2015" name="Genome Announc.">
        <title>Draft genome sequence of the cellulolytic fungus Chaetomium globosum.</title>
        <authorList>
            <person name="Cuomo C.A."/>
            <person name="Untereiner W.A."/>
            <person name="Ma L.-J."/>
            <person name="Grabherr M."/>
            <person name="Birren B.W."/>
        </authorList>
    </citation>
    <scope>NUCLEOTIDE SEQUENCE [LARGE SCALE GENOMIC DNA]</scope>
    <source>
        <strain evidence="19">ATCC 6205 / CBS 148.51 / DSM 1962 / NBRC 6347 / NRRL 1970</strain>
    </source>
</reference>
<dbReference type="PANTHER" id="PTHR43995:SF1">
    <property type="entry name" value="PRE-MRNA-PROCESSING FACTOR 19"/>
    <property type="match status" value="1"/>
</dbReference>
<evidence type="ECO:0000256" key="2">
    <source>
        <dbReference type="ARBA" id="ARBA00004906"/>
    </source>
</evidence>
<evidence type="ECO:0000256" key="6">
    <source>
        <dbReference type="ARBA" id="ARBA00022679"/>
    </source>
</evidence>
<organism evidence="18 19">
    <name type="scientific">Chaetomium globosum (strain ATCC 6205 / CBS 148.51 / DSM 1962 / NBRC 6347 / NRRL 1970)</name>
    <name type="common">Soil fungus</name>
    <dbReference type="NCBI Taxonomy" id="306901"/>
    <lineage>
        <taxon>Eukaryota</taxon>
        <taxon>Fungi</taxon>
        <taxon>Dikarya</taxon>
        <taxon>Ascomycota</taxon>
        <taxon>Pezizomycotina</taxon>
        <taxon>Sordariomycetes</taxon>
        <taxon>Sordariomycetidae</taxon>
        <taxon>Sordariales</taxon>
        <taxon>Chaetomiaceae</taxon>
        <taxon>Chaetomium</taxon>
    </lineage>
</organism>
<dbReference type="Gene3D" id="3.30.40.10">
    <property type="entry name" value="Zinc/RING finger domain, C3HC4 (zinc finger)"/>
    <property type="match status" value="1"/>
</dbReference>
<dbReference type="GO" id="GO:0000398">
    <property type="term" value="P:mRNA splicing, via spliceosome"/>
    <property type="evidence" value="ECO:0007669"/>
    <property type="project" value="InterPro"/>
</dbReference>
<dbReference type="Pfam" id="PF00400">
    <property type="entry name" value="WD40"/>
    <property type="match status" value="2"/>
</dbReference>
<evidence type="ECO:0000256" key="5">
    <source>
        <dbReference type="ARBA" id="ARBA00022664"/>
    </source>
</evidence>
<dbReference type="GO" id="GO:0000974">
    <property type="term" value="C:Prp19 complex"/>
    <property type="evidence" value="ECO:0007669"/>
    <property type="project" value="UniProtKB-UniRule"/>
</dbReference>
<keyword evidence="9 16" id="KW-0227">DNA damage</keyword>
<dbReference type="OrthoDB" id="687049at2759"/>
<comment type="pathway">
    <text evidence="2 16">Protein modification; protein ubiquitination.</text>
</comment>
<gene>
    <name evidence="18" type="ORF">CHGG_05384</name>
</gene>
<dbReference type="InterPro" id="IPR001680">
    <property type="entry name" value="WD40_rpt"/>
</dbReference>
<dbReference type="SUPFAM" id="SSF57850">
    <property type="entry name" value="RING/U-box"/>
    <property type="match status" value="1"/>
</dbReference>
<evidence type="ECO:0000256" key="16">
    <source>
        <dbReference type="RuleBase" id="RU367101"/>
    </source>
</evidence>
<dbReference type="EC" id="2.3.2.27" evidence="16"/>
<evidence type="ECO:0000256" key="9">
    <source>
        <dbReference type="ARBA" id="ARBA00022763"/>
    </source>
</evidence>
<dbReference type="AlphaFoldDB" id="Q2H7I1"/>
<keyword evidence="6 16" id="KW-0808">Transferase</keyword>
<dbReference type="PANTHER" id="PTHR43995">
    <property type="entry name" value="PRE-MRNA-PROCESSING FACTOR 19"/>
    <property type="match status" value="1"/>
</dbReference>
<evidence type="ECO:0000256" key="14">
    <source>
        <dbReference type="ARBA" id="ARBA00023242"/>
    </source>
</evidence>
<comment type="subcellular location">
    <subcellularLocation>
        <location evidence="1 16">Nucleus</location>
    </subcellularLocation>
</comment>
<dbReference type="SUPFAM" id="SSF54506">
    <property type="entry name" value="Diaminopimelate epimerase-like"/>
    <property type="match status" value="1"/>
</dbReference>
<dbReference type="UniPathway" id="UPA00143"/>
<dbReference type="InterPro" id="IPR013083">
    <property type="entry name" value="Znf_RING/FYVE/PHD"/>
</dbReference>
<keyword evidence="8" id="KW-0677">Repeat</keyword>
<evidence type="ECO:0000259" key="17">
    <source>
        <dbReference type="SMART" id="SM00504"/>
    </source>
</evidence>
<comment type="catalytic activity">
    <reaction evidence="16">
        <text>S-ubiquitinyl-[E2 ubiquitin-conjugating enzyme]-L-cysteine + [acceptor protein]-L-lysine = [E2 ubiquitin-conjugating enzyme]-L-cysteine + N(6)-ubiquitinyl-[acceptor protein]-L-lysine.</text>
        <dbReference type="EC" id="2.3.2.27"/>
    </reaction>
</comment>
<feature type="repeat" description="WD" evidence="15">
    <location>
        <begin position="604"/>
        <end position="645"/>
    </location>
</feature>
<dbReference type="HOGENOM" id="CLU_348186_0_0_1"/>
<dbReference type="FunCoup" id="Q2H7I1">
    <property type="interactions" value="364"/>
</dbReference>
<dbReference type="OMA" id="WRESHTS"/>
<keyword evidence="11" id="KW-0413">Isomerase</keyword>
<dbReference type="PROSITE" id="PS50082">
    <property type="entry name" value="WD_REPEATS_2"/>
    <property type="match status" value="1"/>
</dbReference>
<comment type="similarity">
    <text evidence="3 16">Belongs to the WD repeat PRP19 family.</text>
</comment>
<evidence type="ECO:0000256" key="11">
    <source>
        <dbReference type="ARBA" id="ARBA00023110"/>
    </source>
</evidence>
<dbReference type="Pfam" id="PF08606">
    <property type="entry name" value="Prp19"/>
    <property type="match status" value="1"/>
</dbReference>
<evidence type="ECO:0000256" key="3">
    <source>
        <dbReference type="ARBA" id="ARBA00006388"/>
    </source>
</evidence>
<evidence type="ECO:0000256" key="7">
    <source>
        <dbReference type="ARBA" id="ARBA00022728"/>
    </source>
</evidence>
<evidence type="ECO:0000256" key="13">
    <source>
        <dbReference type="ARBA" id="ARBA00023204"/>
    </source>
</evidence>
<name>Q2H7I1_CHAGB</name>
<dbReference type="InterPro" id="IPR036322">
    <property type="entry name" value="WD40_repeat_dom_sf"/>
</dbReference>
<dbReference type="GO" id="GO:0070534">
    <property type="term" value="P:protein K63-linked ubiquitination"/>
    <property type="evidence" value="ECO:0007669"/>
    <property type="project" value="UniProtKB-UniRule"/>
</dbReference>
<dbReference type="eggNOG" id="KOG3033">
    <property type="taxonomic scope" value="Eukaryota"/>
</dbReference>
<dbReference type="InterPro" id="IPR055340">
    <property type="entry name" value="RING-Ubox_PRP19"/>
</dbReference>
<dbReference type="eggNOG" id="KOG0289">
    <property type="taxonomic scope" value="Eukaryota"/>
</dbReference>
<dbReference type="InterPro" id="IPR038959">
    <property type="entry name" value="Prp19"/>
</dbReference>
<comment type="function">
    <text evidence="16">Ubiquitin-protein ligase which is mainly involved pre-mRNA splicing and DNA repair. Required for pre-mRNA splicing as component of the spliceosome.</text>
</comment>
<evidence type="ECO:0000256" key="1">
    <source>
        <dbReference type="ARBA" id="ARBA00004123"/>
    </source>
</evidence>
<dbReference type="STRING" id="306901.Q2H7I1"/>
<dbReference type="Pfam" id="PF02567">
    <property type="entry name" value="PhzC-PhzF"/>
    <property type="match status" value="1"/>
</dbReference>
<evidence type="ECO:0000256" key="4">
    <source>
        <dbReference type="ARBA" id="ARBA00022574"/>
    </source>
</evidence>
<dbReference type="GO" id="GO:0006281">
    <property type="term" value="P:DNA repair"/>
    <property type="evidence" value="ECO:0007669"/>
    <property type="project" value="UniProtKB-KW"/>
</dbReference>
<dbReference type="SMART" id="SM00320">
    <property type="entry name" value="WD40"/>
    <property type="match status" value="5"/>
</dbReference>
<dbReference type="Gene3D" id="2.130.10.10">
    <property type="entry name" value="YVTN repeat-like/Quinoprotein amine dehydrogenase"/>
    <property type="match status" value="2"/>
</dbReference>
<dbReference type="GeneID" id="4389999"/>
<keyword evidence="5 16" id="KW-0507">mRNA processing</keyword>
<keyword evidence="19" id="KW-1185">Reference proteome</keyword>
<dbReference type="GO" id="GO:0005737">
    <property type="term" value="C:cytoplasm"/>
    <property type="evidence" value="ECO:0007669"/>
    <property type="project" value="TreeGrafter"/>
</dbReference>
<dbReference type="InParanoid" id="Q2H7I1"/>
<keyword evidence="14 16" id="KW-0539">Nucleus</keyword>
<dbReference type="FunFam" id="3.30.40.10:FF:000027">
    <property type="entry name" value="Pre-mRNA-processing factor 19, putative"/>
    <property type="match status" value="1"/>
</dbReference>
<evidence type="ECO:0000256" key="15">
    <source>
        <dbReference type="PROSITE-ProRule" id="PRU00221"/>
    </source>
</evidence>
<dbReference type="InterPro" id="IPR003613">
    <property type="entry name" value="Ubox_domain"/>
</dbReference>
<dbReference type="GO" id="GO:0061630">
    <property type="term" value="F:ubiquitin protein ligase activity"/>
    <property type="evidence" value="ECO:0007669"/>
    <property type="project" value="UniProtKB-UniRule"/>
</dbReference>
<keyword evidence="12 16" id="KW-0508">mRNA splicing</keyword>
<dbReference type="SMART" id="SM00504">
    <property type="entry name" value="Ubox"/>
    <property type="match status" value="1"/>
</dbReference>
<dbReference type="InterPro" id="IPR003719">
    <property type="entry name" value="Phenazine_PhzF-like"/>
</dbReference>
<dbReference type="InterPro" id="IPR015943">
    <property type="entry name" value="WD40/YVTN_repeat-like_dom_sf"/>
</dbReference>
<comment type="subunit">
    <text evidence="16">Homotetramer.</text>
</comment>